<dbReference type="InterPro" id="IPR045059">
    <property type="entry name" value="Ribosomal_uL29_euk"/>
</dbReference>
<feature type="compositionally biased region" description="Low complexity" evidence="4">
    <location>
        <begin position="155"/>
        <end position="166"/>
    </location>
</feature>
<evidence type="ECO:0000313" key="6">
    <source>
        <dbReference type="Proteomes" id="UP001219933"/>
    </source>
</evidence>
<protein>
    <submittedName>
        <fullName evidence="5">60S ribosomal protein L35, L29</fullName>
    </submittedName>
</protein>
<dbReference type="GO" id="GO:0022625">
    <property type="term" value="C:cytosolic large ribosomal subunit"/>
    <property type="evidence" value="ECO:0007669"/>
    <property type="project" value="InterPro"/>
</dbReference>
<gene>
    <name evidence="5" type="primary">rpl35</name>
    <name evidence="5" type="ORF">MCUN1_000825</name>
</gene>
<sequence length="444" mass="49283">MPFIWNNAVLHADDGLGVVPHDRKGPILSFPAPPLEPAESDSDTDVGSDSDSDADDIDGIALHPDIPPLTPTRKPAMRPRLSQANLPLPSALVQNAFRLPQPPGMAHTRMPSRSSVCRYNGTIRAQPQPQRSLVGSPFDYAQPRRGLADPRNGLQQPPAAATAAQTNTRSDDRVRAAQRLFRALGHGPNSDKEAQQKPQTQSQPQPQPRPASRISLLHGLSVRARRRHEKDAPAEKQDNGEGPVMCELSLGTITVCITPPTPPLSTSSTMEGPGMITGVRIMSHKMARNASPAPPSPTLMPPPFELAPGRALMLEERRMGRNAKVRTHTLQNKSKSELQTQLEELKMELLQLRVQKIAGGNSSKLARINTVRKNIARVLTVMNIKQRENLREFYKGKKYQPLDLREKKTRALRRALTKHERKLITERQHKKNVHFGTRRYVLKA</sequence>
<dbReference type="GO" id="GO:0006412">
    <property type="term" value="P:translation"/>
    <property type="evidence" value="ECO:0007669"/>
    <property type="project" value="InterPro"/>
</dbReference>
<dbReference type="Proteomes" id="UP001219933">
    <property type="component" value="Chromosome 1"/>
</dbReference>
<comment type="similarity">
    <text evidence="1">Belongs to the universal ribosomal protein uL29 family.</text>
</comment>
<keyword evidence="2 5" id="KW-0689">Ribosomal protein</keyword>
<feature type="region of interest" description="Disordered" evidence="4">
    <location>
        <begin position="124"/>
        <end position="214"/>
    </location>
</feature>
<dbReference type="SUPFAM" id="SSF46561">
    <property type="entry name" value="Ribosomal protein L29 (L29p)"/>
    <property type="match status" value="1"/>
</dbReference>
<dbReference type="InterPro" id="IPR001854">
    <property type="entry name" value="Ribosomal_uL29"/>
</dbReference>
<evidence type="ECO:0000256" key="4">
    <source>
        <dbReference type="SAM" id="MobiDB-lite"/>
    </source>
</evidence>
<feature type="compositionally biased region" description="Polar residues" evidence="4">
    <location>
        <begin position="124"/>
        <end position="133"/>
    </location>
</feature>
<name>A0AAF0EWE5_9BASI</name>
<dbReference type="GO" id="GO:0000463">
    <property type="term" value="P:maturation of LSU-rRNA from tricistronic rRNA transcript (SSU-rRNA, 5.8S rRNA, LSU-rRNA)"/>
    <property type="evidence" value="ECO:0007669"/>
    <property type="project" value="InterPro"/>
</dbReference>
<keyword evidence="3" id="KW-0687">Ribonucleoprotein</keyword>
<feature type="region of interest" description="Disordered" evidence="4">
    <location>
        <begin position="25"/>
        <end position="76"/>
    </location>
</feature>
<dbReference type="Gene3D" id="6.10.250.3450">
    <property type="match status" value="1"/>
</dbReference>
<dbReference type="FunFam" id="6.10.250.3450:FF:000001">
    <property type="entry name" value="60S ribosomal protein L35"/>
    <property type="match status" value="1"/>
</dbReference>
<dbReference type="Gene3D" id="1.10.287.310">
    <property type="match status" value="1"/>
</dbReference>
<dbReference type="FunFam" id="1.10.287.310:FF:000002">
    <property type="entry name" value="60S ribosomal protein L35"/>
    <property type="match status" value="1"/>
</dbReference>
<evidence type="ECO:0000256" key="3">
    <source>
        <dbReference type="ARBA" id="ARBA00023274"/>
    </source>
</evidence>
<feature type="compositionally biased region" description="Basic and acidic residues" evidence="4">
    <location>
        <begin position="229"/>
        <end position="239"/>
    </location>
</feature>
<dbReference type="EMBL" id="CP119877">
    <property type="protein sequence ID" value="WFD33997.1"/>
    <property type="molecule type" value="Genomic_DNA"/>
</dbReference>
<dbReference type="AlphaFoldDB" id="A0AAF0EWE5"/>
<accession>A0AAF0EWE5</accession>
<feature type="compositionally biased region" description="Acidic residues" evidence="4">
    <location>
        <begin position="38"/>
        <end position="58"/>
    </location>
</feature>
<dbReference type="NCBIfam" id="TIGR00012">
    <property type="entry name" value="L29"/>
    <property type="match status" value="1"/>
</dbReference>
<dbReference type="Pfam" id="PF00831">
    <property type="entry name" value="Ribosomal_L29"/>
    <property type="match status" value="1"/>
</dbReference>
<dbReference type="GO" id="GO:0030684">
    <property type="term" value="C:preribosome"/>
    <property type="evidence" value="ECO:0007669"/>
    <property type="project" value="UniProtKB-ARBA"/>
</dbReference>
<dbReference type="PANTHER" id="PTHR45722:SF2">
    <property type="entry name" value="LARGE RIBOSOMAL SUBUNIT PROTEIN UL29-RELATED"/>
    <property type="match status" value="1"/>
</dbReference>
<dbReference type="CDD" id="cd00427">
    <property type="entry name" value="Ribosomal_L29_HIP"/>
    <property type="match status" value="1"/>
</dbReference>
<dbReference type="PANTHER" id="PTHR45722">
    <property type="entry name" value="60S RIBOSOMAL PROTEIN L35"/>
    <property type="match status" value="1"/>
</dbReference>
<evidence type="ECO:0000313" key="5">
    <source>
        <dbReference type="EMBL" id="WFD33997.1"/>
    </source>
</evidence>
<evidence type="ECO:0000256" key="2">
    <source>
        <dbReference type="ARBA" id="ARBA00022980"/>
    </source>
</evidence>
<dbReference type="InterPro" id="IPR018254">
    <property type="entry name" value="Ribosomal_uL29_CS"/>
</dbReference>
<feature type="region of interest" description="Disordered" evidence="4">
    <location>
        <begin position="224"/>
        <end position="243"/>
    </location>
</feature>
<reference evidence="5" key="1">
    <citation type="submission" date="2023-03" db="EMBL/GenBank/DDBJ databases">
        <title>Mating type loci evolution in Malassezia.</title>
        <authorList>
            <person name="Coelho M.A."/>
        </authorList>
    </citation>
    <scope>NUCLEOTIDE SEQUENCE</scope>
    <source>
        <strain evidence="5">CBS 11721</strain>
    </source>
</reference>
<dbReference type="GO" id="GO:0003729">
    <property type="term" value="F:mRNA binding"/>
    <property type="evidence" value="ECO:0007669"/>
    <property type="project" value="TreeGrafter"/>
</dbReference>
<dbReference type="HAMAP" id="MF_00374">
    <property type="entry name" value="Ribosomal_uL29"/>
    <property type="match status" value="1"/>
</dbReference>
<evidence type="ECO:0000256" key="1">
    <source>
        <dbReference type="ARBA" id="ARBA00009254"/>
    </source>
</evidence>
<organism evidence="5 6">
    <name type="scientific">Malassezia cuniculi</name>
    <dbReference type="NCBI Taxonomy" id="948313"/>
    <lineage>
        <taxon>Eukaryota</taxon>
        <taxon>Fungi</taxon>
        <taxon>Dikarya</taxon>
        <taxon>Basidiomycota</taxon>
        <taxon>Ustilaginomycotina</taxon>
        <taxon>Malasseziomycetes</taxon>
        <taxon>Malasseziales</taxon>
        <taxon>Malasseziaceae</taxon>
        <taxon>Malassezia</taxon>
    </lineage>
</organism>
<proteinExistence type="inferred from homology"/>
<dbReference type="InterPro" id="IPR036049">
    <property type="entry name" value="Ribosomal_uL29_sf"/>
</dbReference>
<keyword evidence="6" id="KW-1185">Reference proteome</keyword>
<dbReference type="GO" id="GO:0003735">
    <property type="term" value="F:structural constituent of ribosome"/>
    <property type="evidence" value="ECO:0007669"/>
    <property type="project" value="InterPro"/>
</dbReference>
<dbReference type="PROSITE" id="PS00579">
    <property type="entry name" value="RIBOSOMAL_L29"/>
    <property type="match status" value="1"/>
</dbReference>